<keyword evidence="1" id="KW-0802">TPR repeat</keyword>
<dbReference type="EMBL" id="BAAASL010000001">
    <property type="protein sequence ID" value="GAA2707321.1"/>
    <property type="molecule type" value="Genomic_DNA"/>
</dbReference>
<dbReference type="Gene3D" id="1.10.10.10">
    <property type="entry name" value="Winged helix-like DNA-binding domain superfamily/Winged helix DNA-binding domain"/>
    <property type="match status" value="1"/>
</dbReference>
<dbReference type="SUPFAM" id="SSF48452">
    <property type="entry name" value="TPR-like"/>
    <property type="match status" value="2"/>
</dbReference>
<dbReference type="Pfam" id="PF13424">
    <property type="entry name" value="TPR_12"/>
    <property type="match status" value="3"/>
</dbReference>
<dbReference type="PANTHER" id="PTHR47691">
    <property type="entry name" value="REGULATOR-RELATED"/>
    <property type="match status" value="1"/>
</dbReference>
<sequence length="827" mass="89234">MHNDISGGVFFNTVVQGQNVTLQLPRELPPHLTGMPDPSPAFTGRGADLAFLKDVLRPRPPGDGAPRVCSVAGLPGVGKTELVRQAAWYAWREQDWFPGGVLFIDLFGYDAERRLTPERALGSLLRALGVTDEHLPADLQDRARLYRSVLAAYADQGRRLLVVLDNAGSSDQARPLLSGDPRIPVLVTSRHTLTGLGARLYDLSVLDETAAVDLLAGAVRQARGEDDTRVADDPGAAARLARLCGHLPLALRIVAALLAELPSRPLASMAGALEDGRSRLERLTSEDATVRAAFALSYAHLRPDQARLFRLLSLNPGPDLSTEAAARLADTDPHAAEELLRALARGHLLEAGATYGRWRMHDLMRLYAAELGEAHGTEDAAARALERLLQHYVTTARAAAGHLAHDSEPHPLFPTRNQALTWLDDERINLIAVATTAGALGASPVPLMLFESLGEYFSLRRHFDDWLGLGAVAMSAARAMEWPLALAGVLNNISVPMRHLRRFEEAVSLIELAADLYRQIDDRSGEAGALSNLGLVLGETRRFDEAITVLEKAIAIHRETGELRSEGIALTNLGLVLQDLRRFPEAIEVHRRDAAICARIGDRRGEALALNNLGAVLRHEGLLDEAAEALIRAQGILHELGDVHGEAQTLTNLGLVRSRQGRSEESLDAQRRAVEAFRACHAPHSEANALGNLGLSLIRAGRNEEALAPLEEAVVRYRELADRNAEGRILVNLASALAGAGRPADALTACTGAVACYRDTDDRYHEGLARVNLAQVLQETGDPAGSAAALAEGVRALRETGVLEQDGPAPQTLEDVHKMLEARGIVD</sequence>
<organism evidence="3 4">
    <name type="scientific">Streptomyces luteosporeus</name>
    <dbReference type="NCBI Taxonomy" id="173856"/>
    <lineage>
        <taxon>Bacteria</taxon>
        <taxon>Bacillati</taxon>
        <taxon>Actinomycetota</taxon>
        <taxon>Actinomycetes</taxon>
        <taxon>Kitasatosporales</taxon>
        <taxon>Streptomycetaceae</taxon>
        <taxon>Streptomyces</taxon>
    </lineage>
</organism>
<dbReference type="SMART" id="SM00382">
    <property type="entry name" value="AAA"/>
    <property type="match status" value="1"/>
</dbReference>
<dbReference type="InterPro" id="IPR036388">
    <property type="entry name" value="WH-like_DNA-bd_sf"/>
</dbReference>
<feature type="repeat" description="TPR" evidence="1">
    <location>
        <begin position="527"/>
        <end position="560"/>
    </location>
</feature>
<dbReference type="InterPro" id="IPR041664">
    <property type="entry name" value="AAA_16"/>
</dbReference>
<dbReference type="Gene3D" id="3.40.50.300">
    <property type="entry name" value="P-loop containing nucleotide triphosphate hydrolases"/>
    <property type="match status" value="1"/>
</dbReference>
<dbReference type="InterPro" id="IPR027417">
    <property type="entry name" value="P-loop_NTPase"/>
</dbReference>
<evidence type="ECO:0000313" key="4">
    <source>
        <dbReference type="Proteomes" id="UP001500886"/>
    </source>
</evidence>
<dbReference type="PANTHER" id="PTHR47691:SF3">
    <property type="entry name" value="HTH-TYPE TRANSCRIPTIONAL REGULATOR RV0890C-RELATED"/>
    <property type="match status" value="1"/>
</dbReference>
<protein>
    <submittedName>
        <fullName evidence="3">AfsR-like transcriptional regulator TcrA</fullName>
    </submittedName>
</protein>
<accession>A0ABP6FZW8</accession>
<dbReference type="Proteomes" id="UP001500886">
    <property type="component" value="Unassembled WGS sequence"/>
</dbReference>
<evidence type="ECO:0000256" key="1">
    <source>
        <dbReference type="PROSITE-ProRule" id="PRU00339"/>
    </source>
</evidence>
<dbReference type="Pfam" id="PF13191">
    <property type="entry name" value="AAA_16"/>
    <property type="match status" value="1"/>
</dbReference>
<evidence type="ECO:0000259" key="2">
    <source>
        <dbReference type="SMART" id="SM00382"/>
    </source>
</evidence>
<evidence type="ECO:0000313" key="3">
    <source>
        <dbReference type="EMBL" id="GAA2707321.1"/>
    </source>
</evidence>
<dbReference type="PRINTS" id="PR00364">
    <property type="entry name" value="DISEASERSIST"/>
</dbReference>
<dbReference type="PROSITE" id="PS50005">
    <property type="entry name" value="TPR"/>
    <property type="match status" value="1"/>
</dbReference>
<dbReference type="SMART" id="SM00028">
    <property type="entry name" value="TPR"/>
    <property type="match status" value="6"/>
</dbReference>
<gene>
    <name evidence="3" type="primary">tcrA</name>
    <name evidence="3" type="ORF">GCM10010315_01600</name>
</gene>
<dbReference type="InterPro" id="IPR019734">
    <property type="entry name" value="TPR_rpt"/>
</dbReference>
<feature type="domain" description="AAA+ ATPase" evidence="2">
    <location>
        <begin position="65"/>
        <end position="225"/>
    </location>
</feature>
<comment type="caution">
    <text evidence="3">The sequence shown here is derived from an EMBL/GenBank/DDBJ whole genome shotgun (WGS) entry which is preliminary data.</text>
</comment>
<reference evidence="4" key="1">
    <citation type="journal article" date="2019" name="Int. J. Syst. Evol. Microbiol.">
        <title>The Global Catalogue of Microorganisms (GCM) 10K type strain sequencing project: providing services to taxonomists for standard genome sequencing and annotation.</title>
        <authorList>
            <consortium name="The Broad Institute Genomics Platform"/>
            <consortium name="The Broad Institute Genome Sequencing Center for Infectious Disease"/>
            <person name="Wu L."/>
            <person name="Ma J."/>
        </authorList>
    </citation>
    <scope>NUCLEOTIDE SEQUENCE [LARGE SCALE GENOMIC DNA]</scope>
    <source>
        <strain evidence="4">JCM 4542</strain>
    </source>
</reference>
<dbReference type="RefSeq" id="WP_344432606.1">
    <property type="nucleotide sequence ID" value="NZ_BAAASL010000001.1"/>
</dbReference>
<dbReference type="SUPFAM" id="SSF52540">
    <property type="entry name" value="P-loop containing nucleoside triphosphate hydrolases"/>
    <property type="match status" value="1"/>
</dbReference>
<dbReference type="InterPro" id="IPR003593">
    <property type="entry name" value="AAA+_ATPase"/>
</dbReference>
<proteinExistence type="predicted"/>
<keyword evidence="4" id="KW-1185">Reference proteome</keyword>
<name>A0ABP6FZW8_9ACTN</name>
<dbReference type="InterPro" id="IPR011990">
    <property type="entry name" value="TPR-like_helical_dom_sf"/>
</dbReference>
<dbReference type="Gene3D" id="1.25.40.10">
    <property type="entry name" value="Tetratricopeptide repeat domain"/>
    <property type="match status" value="2"/>
</dbReference>